<evidence type="ECO:0000313" key="2">
    <source>
        <dbReference type="Proteomes" id="UP000191154"/>
    </source>
</evidence>
<reference evidence="1 2" key="1">
    <citation type="submission" date="2016-05" db="EMBL/GenBank/DDBJ databases">
        <title>Microbial solvent formation.</title>
        <authorList>
            <person name="Poehlein A."/>
            <person name="Montoya Solano J.D."/>
            <person name="Flitsch S."/>
            <person name="Krabben P."/>
            <person name="Duerre P."/>
            <person name="Daniel R."/>
        </authorList>
    </citation>
    <scope>NUCLEOTIDE SEQUENCE [LARGE SCALE GENOMIC DNA]</scope>
    <source>
        <strain evidence="1 2">L1-8</strain>
    </source>
</reference>
<dbReference type="Proteomes" id="UP000191154">
    <property type="component" value="Unassembled WGS sequence"/>
</dbReference>
<protein>
    <submittedName>
        <fullName evidence="1">Uncharacterized protein</fullName>
    </submittedName>
</protein>
<dbReference type="EMBL" id="LZYZ01000010">
    <property type="protein sequence ID" value="OOM06317.1"/>
    <property type="molecule type" value="Genomic_DNA"/>
</dbReference>
<dbReference type="RefSeq" id="WP_077867218.1">
    <property type="nucleotide sequence ID" value="NZ_LZYZ01000010.1"/>
</dbReference>
<sequence length="68" mass="7793">MENSYKSFNKLKKDLGNAPSGYAKHHIVEQNPTNKSQFLPEMIQNKQNIIDIDNSAGEVHRQITGFYN</sequence>
<evidence type="ECO:0000313" key="1">
    <source>
        <dbReference type="EMBL" id="OOM06317.1"/>
    </source>
</evidence>
<dbReference type="AlphaFoldDB" id="A0A1S8MQC2"/>
<comment type="caution">
    <text evidence="1">The sequence shown here is derived from an EMBL/GenBank/DDBJ whole genome shotgun (WGS) entry which is preliminary data.</text>
</comment>
<gene>
    <name evidence="1" type="ORF">CLOSAC_42360</name>
</gene>
<organism evidence="1 2">
    <name type="scientific">Clostridium saccharobutylicum</name>
    <dbReference type="NCBI Taxonomy" id="169679"/>
    <lineage>
        <taxon>Bacteria</taxon>
        <taxon>Bacillati</taxon>
        <taxon>Bacillota</taxon>
        <taxon>Clostridia</taxon>
        <taxon>Eubacteriales</taxon>
        <taxon>Clostridiaceae</taxon>
        <taxon>Clostridium</taxon>
    </lineage>
</organism>
<proteinExistence type="predicted"/>
<accession>A0A1S8MQC2</accession>
<name>A0A1S8MQC2_CLOSA</name>